<reference evidence="2" key="1">
    <citation type="submission" date="2019-02" db="EMBL/GenBank/DDBJ databases">
        <authorList>
            <person name="Gruber-Vodicka R. H."/>
            <person name="Seah K. B. B."/>
        </authorList>
    </citation>
    <scope>NUCLEOTIDE SEQUENCE</scope>
    <source>
        <strain evidence="2">BECK_BZ15</strain>
    </source>
</reference>
<name>A0A450RZB6_9GAMM</name>
<gene>
    <name evidence="2" type="ORF">BECKFW1821A_GA0114235_100750</name>
</gene>
<accession>A0A450RZB6</accession>
<protein>
    <submittedName>
        <fullName evidence="2">PIN domain nuclease, a component of toxin-antitoxin system (PIN domain)</fullName>
    </submittedName>
</protein>
<dbReference type="SUPFAM" id="SSF88723">
    <property type="entry name" value="PIN domain-like"/>
    <property type="match status" value="1"/>
</dbReference>
<dbReference type="PANTHER" id="PTHR36173:SF1">
    <property type="entry name" value="RIBONUCLEASE VAPC22"/>
    <property type="match status" value="1"/>
</dbReference>
<organism evidence="2">
    <name type="scientific">Candidatus Kentrum sp. FW</name>
    <dbReference type="NCBI Taxonomy" id="2126338"/>
    <lineage>
        <taxon>Bacteria</taxon>
        <taxon>Pseudomonadati</taxon>
        <taxon>Pseudomonadota</taxon>
        <taxon>Gammaproteobacteria</taxon>
        <taxon>Candidatus Kentrum</taxon>
    </lineage>
</organism>
<dbReference type="CDD" id="cd09872">
    <property type="entry name" value="PIN_Sll0205-like"/>
    <property type="match status" value="1"/>
</dbReference>
<proteinExistence type="predicted"/>
<sequence>MILLDTCAIIWDALASDRLTSHAKWAIHDSGKPLMICDISIWEISMLMKRGRFVVDETLSGFVNLVLEARNLHVQGITPEIAELSVNLGPEINNDPADRLIAATSIRLNVPVVTADKNLRAASIVETIW</sequence>
<dbReference type="Gene3D" id="3.40.50.1010">
    <property type="entry name" value="5'-nuclease"/>
    <property type="match status" value="1"/>
</dbReference>
<dbReference type="AlphaFoldDB" id="A0A450RZB6"/>
<dbReference type="InterPro" id="IPR052919">
    <property type="entry name" value="TA_system_RNase"/>
</dbReference>
<dbReference type="PANTHER" id="PTHR36173">
    <property type="entry name" value="RIBONUCLEASE VAPC16-RELATED"/>
    <property type="match status" value="1"/>
</dbReference>
<evidence type="ECO:0000313" key="2">
    <source>
        <dbReference type="EMBL" id="VFJ44617.1"/>
    </source>
</evidence>
<feature type="domain" description="PIN" evidence="1">
    <location>
        <begin position="2"/>
        <end position="122"/>
    </location>
</feature>
<dbReference type="InterPro" id="IPR029060">
    <property type="entry name" value="PIN-like_dom_sf"/>
</dbReference>
<evidence type="ECO:0000259" key="1">
    <source>
        <dbReference type="Pfam" id="PF01850"/>
    </source>
</evidence>
<dbReference type="InterPro" id="IPR002716">
    <property type="entry name" value="PIN_dom"/>
</dbReference>
<dbReference type="InterPro" id="IPR041705">
    <property type="entry name" value="PIN_Sll0205"/>
</dbReference>
<dbReference type="Pfam" id="PF01850">
    <property type="entry name" value="PIN"/>
    <property type="match status" value="1"/>
</dbReference>
<dbReference type="EMBL" id="CAADEW010000007">
    <property type="protein sequence ID" value="VFJ44617.1"/>
    <property type="molecule type" value="Genomic_DNA"/>
</dbReference>